<dbReference type="InterPro" id="IPR007053">
    <property type="entry name" value="LRAT_dom"/>
</dbReference>
<feature type="chain" id="PRO_5026116867" description="LRAT domain-containing protein" evidence="5">
    <location>
        <begin position="17"/>
        <end position="190"/>
    </location>
</feature>
<dbReference type="EMBL" id="CM015718">
    <property type="protein sequence ID" value="KAF3692366.1"/>
    <property type="molecule type" value="Genomic_DNA"/>
</dbReference>
<evidence type="ECO:0000259" key="6">
    <source>
        <dbReference type="PROSITE" id="PS51934"/>
    </source>
</evidence>
<dbReference type="Proteomes" id="UP000503349">
    <property type="component" value="Chromosome 7"/>
</dbReference>
<dbReference type="Pfam" id="PF04970">
    <property type="entry name" value="LRAT"/>
    <property type="match status" value="1"/>
</dbReference>
<dbReference type="PANTHER" id="PTHR13943:SF77">
    <property type="entry name" value="LRAT DOMAIN-CONTAINING PROTEIN"/>
    <property type="match status" value="1"/>
</dbReference>
<dbReference type="GO" id="GO:0005737">
    <property type="term" value="C:cytoplasm"/>
    <property type="evidence" value="ECO:0007669"/>
    <property type="project" value="TreeGrafter"/>
</dbReference>
<evidence type="ECO:0000256" key="4">
    <source>
        <dbReference type="ARBA" id="ARBA00023098"/>
    </source>
</evidence>
<evidence type="ECO:0000313" key="7">
    <source>
        <dbReference type="EMBL" id="KAF3692366.1"/>
    </source>
</evidence>
<protein>
    <recommendedName>
        <fullName evidence="6">LRAT domain-containing protein</fullName>
    </recommendedName>
</protein>
<dbReference type="PROSITE" id="PS51934">
    <property type="entry name" value="LRAT"/>
    <property type="match status" value="1"/>
</dbReference>
<sequence length="190" mass="22251">MRSLIVVAVILHLVIGDYEFGDIIAFETVCPCTPTILYEHYAIYVGGSKIPEAGDDDIFHRTNFAGTNCNFDKLANHRRNHHVNNYWETIDSSVKKGTDEEIRNRIRNKINNCGYFWPFKNNCEHLSNYLRYGKEFSDQPGTWAHWLKKLRRFLGKREIKEDMTNYMDKMMKNALQESLCMESCPLSRSN</sequence>
<keyword evidence="8" id="KW-1185">Reference proteome</keyword>
<feature type="signal peptide" evidence="5">
    <location>
        <begin position="1"/>
        <end position="16"/>
    </location>
</feature>
<evidence type="ECO:0000256" key="5">
    <source>
        <dbReference type="SAM" id="SignalP"/>
    </source>
</evidence>
<dbReference type="GO" id="GO:0070292">
    <property type="term" value="P:N-acylphosphatidylethanolamine metabolic process"/>
    <property type="evidence" value="ECO:0007669"/>
    <property type="project" value="TreeGrafter"/>
</dbReference>
<reference evidence="8" key="2">
    <citation type="submission" date="2019-02" db="EMBL/GenBank/DDBJ databases">
        <title>Opniocepnalus argus Var Kimnra genome.</title>
        <authorList>
            <person name="Zhou C."/>
            <person name="Xiao S."/>
        </authorList>
    </citation>
    <scope>NUCLEOTIDE SEQUENCE [LARGE SCALE GENOMIC DNA]</scope>
</reference>
<dbReference type="AlphaFoldDB" id="A0A6G1PQU5"/>
<dbReference type="Gene3D" id="3.90.1720.10">
    <property type="entry name" value="endopeptidase domain like (from Nostoc punctiforme)"/>
    <property type="match status" value="1"/>
</dbReference>
<dbReference type="PANTHER" id="PTHR13943">
    <property type="entry name" value="HRAS-LIKE SUPPRESSOR - RELATED"/>
    <property type="match status" value="1"/>
</dbReference>
<dbReference type="GO" id="GO:0016410">
    <property type="term" value="F:N-acyltransferase activity"/>
    <property type="evidence" value="ECO:0007669"/>
    <property type="project" value="TreeGrafter"/>
</dbReference>
<keyword evidence="4" id="KW-0443">Lipid metabolism</keyword>
<keyword evidence="2" id="KW-0808">Transferase</keyword>
<keyword evidence="3" id="KW-0378">Hydrolase</keyword>
<reference evidence="7 8" key="1">
    <citation type="submission" date="2019-02" db="EMBL/GenBank/DDBJ databases">
        <title>Opniocepnalus argus genome.</title>
        <authorList>
            <person name="Zhou C."/>
            <person name="Xiao S."/>
        </authorList>
    </citation>
    <scope>NUCLEOTIDE SEQUENCE [LARGE SCALE GENOMIC DNA]</scope>
    <source>
        <strain evidence="7">OARG1902GOOAL</strain>
        <tissue evidence="7">Muscle</tissue>
    </source>
</reference>
<proteinExistence type="inferred from homology"/>
<evidence type="ECO:0000256" key="2">
    <source>
        <dbReference type="ARBA" id="ARBA00022679"/>
    </source>
</evidence>
<evidence type="ECO:0000313" key="8">
    <source>
        <dbReference type="Proteomes" id="UP000503349"/>
    </source>
</evidence>
<dbReference type="GO" id="GO:0008970">
    <property type="term" value="F:phospholipase A1 activity"/>
    <property type="evidence" value="ECO:0007669"/>
    <property type="project" value="TreeGrafter"/>
</dbReference>
<feature type="domain" description="LRAT" evidence="6">
    <location>
        <begin position="30"/>
        <end position="139"/>
    </location>
</feature>
<gene>
    <name evidence="7" type="ORF">EXN66_Car008042</name>
</gene>
<name>A0A6G1PQU5_CHAAH</name>
<dbReference type="InterPro" id="IPR051496">
    <property type="entry name" value="H-rev107_PLA/AT"/>
</dbReference>
<evidence type="ECO:0000256" key="1">
    <source>
        <dbReference type="ARBA" id="ARBA00007824"/>
    </source>
</evidence>
<organism evidence="7 8">
    <name type="scientific">Channa argus</name>
    <name type="common">Northern snakehead</name>
    <name type="synonym">Ophicephalus argus</name>
    <dbReference type="NCBI Taxonomy" id="215402"/>
    <lineage>
        <taxon>Eukaryota</taxon>
        <taxon>Metazoa</taxon>
        <taxon>Chordata</taxon>
        <taxon>Craniata</taxon>
        <taxon>Vertebrata</taxon>
        <taxon>Euteleostomi</taxon>
        <taxon>Actinopterygii</taxon>
        <taxon>Neopterygii</taxon>
        <taxon>Teleostei</taxon>
        <taxon>Neoteleostei</taxon>
        <taxon>Acanthomorphata</taxon>
        <taxon>Anabantaria</taxon>
        <taxon>Anabantiformes</taxon>
        <taxon>Channoidei</taxon>
        <taxon>Channidae</taxon>
        <taxon>Channa</taxon>
    </lineage>
</organism>
<keyword evidence="5" id="KW-0732">Signal</keyword>
<comment type="similarity">
    <text evidence="1">Belongs to the H-rev107 family.</text>
</comment>
<dbReference type="GO" id="GO:0004623">
    <property type="term" value="F:phospholipase A2 activity"/>
    <property type="evidence" value="ECO:0007669"/>
    <property type="project" value="TreeGrafter"/>
</dbReference>
<evidence type="ECO:0000256" key="3">
    <source>
        <dbReference type="ARBA" id="ARBA00022801"/>
    </source>
</evidence>
<accession>A0A6G1PQU5</accession>